<dbReference type="PANTHER" id="PTHR34599:SF1">
    <property type="entry name" value="PHOSPHATIDIC ACID PHOSPHATASE TYPE 2_HALOPEROXIDASE DOMAIN-CONTAINING PROTEIN"/>
    <property type="match status" value="1"/>
</dbReference>
<dbReference type="SUPFAM" id="SSF48317">
    <property type="entry name" value="Acid phosphatase/Vanadium-dependent haloperoxidase"/>
    <property type="match status" value="1"/>
</dbReference>
<dbReference type="Gene3D" id="1.10.606.20">
    <property type="match status" value="1"/>
</dbReference>
<reference evidence="2 3" key="1">
    <citation type="submission" date="2019-07" db="EMBL/GenBank/DDBJ databases">
        <title>Whole genome shotgun sequence of Flavobacterium glycines NBRC 105008.</title>
        <authorList>
            <person name="Hosoyama A."/>
            <person name="Uohara A."/>
            <person name="Ohji S."/>
            <person name="Ichikawa N."/>
        </authorList>
    </citation>
    <scope>NUCLEOTIDE SEQUENCE [LARGE SCALE GENOMIC DNA]</scope>
    <source>
        <strain evidence="2 3">NBRC 105008</strain>
    </source>
</reference>
<gene>
    <name evidence="2" type="ORF">FGL01_06760</name>
</gene>
<evidence type="ECO:0000313" key="3">
    <source>
        <dbReference type="Proteomes" id="UP000321579"/>
    </source>
</evidence>
<organism evidence="2 3">
    <name type="scientific">Flavobacterium glycines</name>
    <dbReference type="NCBI Taxonomy" id="551990"/>
    <lineage>
        <taxon>Bacteria</taxon>
        <taxon>Pseudomonadati</taxon>
        <taxon>Bacteroidota</taxon>
        <taxon>Flavobacteriia</taxon>
        <taxon>Flavobacteriales</taxon>
        <taxon>Flavobacteriaceae</taxon>
        <taxon>Flavobacterium</taxon>
    </lineage>
</organism>
<dbReference type="Pfam" id="PF01569">
    <property type="entry name" value="PAP2"/>
    <property type="match status" value="1"/>
</dbReference>
<dbReference type="AlphaFoldDB" id="A0A511CB96"/>
<dbReference type="InterPro" id="IPR036938">
    <property type="entry name" value="PAP2/HPO_sf"/>
</dbReference>
<protein>
    <recommendedName>
        <fullName evidence="1">Phosphatidic acid phosphatase type 2/haloperoxidase domain-containing protein</fullName>
    </recommendedName>
</protein>
<evidence type="ECO:0000259" key="1">
    <source>
        <dbReference type="Pfam" id="PF01569"/>
    </source>
</evidence>
<accession>A0A511CB96</accession>
<dbReference type="PROSITE" id="PS51257">
    <property type="entry name" value="PROKAR_LIPOPROTEIN"/>
    <property type="match status" value="1"/>
</dbReference>
<dbReference type="CDD" id="cd03398">
    <property type="entry name" value="PAP2_haloperoxidase"/>
    <property type="match status" value="1"/>
</dbReference>
<feature type="domain" description="Phosphatidic acid phosphatase type 2/haloperoxidase" evidence="1">
    <location>
        <begin position="331"/>
        <end position="435"/>
    </location>
</feature>
<dbReference type="PANTHER" id="PTHR34599">
    <property type="entry name" value="PEROXIDASE-RELATED"/>
    <property type="match status" value="1"/>
</dbReference>
<dbReference type="InterPro" id="IPR000326">
    <property type="entry name" value="PAP2/HPO"/>
</dbReference>
<dbReference type="Proteomes" id="UP000321579">
    <property type="component" value="Unassembled WGS sequence"/>
</dbReference>
<proteinExistence type="predicted"/>
<name>A0A511CB96_9FLAO</name>
<comment type="caution">
    <text evidence="2">The sequence shown here is derived from an EMBL/GenBank/DDBJ whole genome shotgun (WGS) entry which is preliminary data.</text>
</comment>
<dbReference type="InterPro" id="IPR052559">
    <property type="entry name" value="V-haloperoxidase"/>
</dbReference>
<evidence type="ECO:0000313" key="2">
    <source>
        <dbReference type="EMBL" id="GEL09937.1"/>
    </source>
</evidence>
<sequence length="450" mass="51111">MNSNKKIKNMKLKFIIIVAISFLFVSCKKEKTIVVTPEDYEASIDNVTQILIHDIFSPPVASRIYTYPNIAAYEVIAQNSKTYQSLQKQLNALDSIPALDAKSGVNKNVAALVAHMEVSKALVFSEELVEKFRDSLYQKWQLENENEFEVSKEYGLKVAERIKKWMGKDNYKQTRTMPKFSVHAKQAGRWQPTPPAYMDAVEPHWGEIRTLVLDSAAQFKPVPALPFSVEKNSPFFKQVQEVYKISQEMIKKGDQSEEMKMAQFWDCNPYVSVNQGHMMFAKKKITPGGHWMGIVKIACKKSHADFEKTVYANTKTSIGLFEAFISCWEEKFRSNVVRPETVINQNIDENWRPLLQTPPFPEYCSGHSVASACSAIVLTSVFGDNFSYTDNTELSYGIPSRKFTSFNQAAREAAISRFYGGIHYKAAIMNGIDQGKNVGNYIVSKLKMLK</sequence>
<dbReference type="EMBL" id="BJVF01000001">
    <property type="protein sequence ID" value="GEL09937.1"/>
    <property type="molecule type" value="Genomic_DNA"/>
</dbReference>